<sequence length="138" mass="15995">MTNQVIDGEWKVTHFNSNHNHELAKSKEVPFLRSNRTITDAKLGVIKTFKEDYIRTISAYSYLAEEAGGFGNVGFIKRDCYNVVNKQKLINIEAEDAQSLVNHFKQKQVEDPMFFYVIQVDDENRMTNLFWRDGLTLG</sequence>
<evidence type="ECO:0000313" key="1">
    <source>
        <dbReference type="EMBL" id="KAL0007690.1"/>
    </source>
</evidence>
<keyword evidence="2" id="KW-1185">Reference proteome</keyword>
<dbReference type="PANTHER" id="PTHR47718:SF17">
    <property type="entry name" value="PROTEIN FAR1-RELATED SEQUENCE 5-LIKE"/>
    <property type="match status" value="1"/>
</dbReference>
<dbReference type="EMBL" id="JAZDWU010000003">
    <property type="protein sequence ID" value="KAL0007690.1"/>
    <property type="molecule type" value="Genomic_DNA"/>
</dbReference>
<dbReference type="PANTHER" id="PTHR47718">
    <property type="entry name" value="OS01G0519700 PROTEIN"/>
    <property type="match status" value="1"/>
</dbReference>
<gene>
    <name evidence="1" type="ORF">SO802_009192</name>
</gene>
<evidence type="ECO:0008006" key="3">
    <source>
        <dbReference type="Google" id="ProtNLM"/>
    </source>
</evidence>
<accession>A0AAW2DER9</accession>
<comment type="caution">
    <text evidence="1">The sequence shown here is derived from an EMBL/GenBank/DDBJ whole genome shotgun (WGS) entry which is preliminary data.</text>
</comment>
<name>A0AAW2DER9_9ROSI</name>
<dbReference type="AlphaFoldDB" id="A0AAW2DER9"/>
<evidence type="ECO:0000313" key="2">
    <source>
        <dbReference type="Proteomes" id="UP001459277"/>
    </source>
</evidence>
<protein>
    <recommendedName>
        <fullName evidence="3">Protein FAR1-RELATED SEQUENCE</fullName>
    </recommendedName>
</protein>
<organism evidence="1 2">
    <name type="scientific">Lithocarpus litseifolius</name>
    <dbReference type="NCBI Taxonomy" id="425828"/>
    <lineage>
        <taxon>Eukaryota</taxon>
        <taxon>Viridiplantae</taxon>
        <taxon>Streptophyta</taxon>
        <taxon>Embryophyta</taxon>
        <taxon>Tracheophyta</taxon>
        <taxon>Spermatophyta</taxon>
        <taxon>Magnoliopsida</taxon>
        <taxon>eudicotyledons</taxon>
        <taxon>Gunneridae</taxon>
        <taxon>Pentapetalae</taxon>
        <taxon>rosids</taxon>
        <taxon>fabids</taxon>
        <taxon>Fagales</taxon>
        <taxon>Fagaceae</taxon>
        <taxon>Lithocarpus</taxon>
    </lineage>
</organism>
<dbReference type="Proteomes" id="UP001459277">
    <property type="component" value="Unassembled WGS sequence"/>
</dbReference>
<reference evidence="1 2" key="1">
    <citation type="submission" date="2024-01" db="EMBL/GenBank/DDBJ databases">
        <title>A telomere-to-telomere, gap-free genome of sweet tea (Lithocarpus litseifolius).</title>
        <authorList>
            <person name="Zhou J."/>
        </authorList>
    </citation>
    <scope>NUCLEOTIDE SEQUENCE [LARGE SCALE GENOMIC DNA]</scope>
    <source>
        <strain evidence="1">Zhou-2022a</strain>
        <tissue evidence="1">Leaf</tissue>
    </source>
</reference>
<proteinExistence type="predicted"/>